<keyword evidence="3" id="KW-1185">Reference proteome</keyword>
<sequence length="201" mass="22506">MKLRIGILAALLVTSGASAKKYELSIEIVAAQADCIVVGEIVAVEADSYQFRVTDYVKGSGSRLLTVQQFKEWTCDVRFAKAAPGQRLFLFLQHRNNALEIINGSTGEIPVVNNQLTLEHETYHFRVGQPFVPYSIGLTEFRTGIATFTHCFQLPKSAGNPYSRALVQTCGAKEVARFASTSNFTKWLYKRINDRYTITMR</sequence>
<keyword evidence="1" id="KW-0732">Signal</keyword>
<reference evidence="2 3" key="1">
    <citation type="submission" date="2022-03" db="EMBL/GenBank/DDBJ databases">
        <title>Hymenobactersp. isolated from the air.</title>
        <authorList>
            <person name="Won M."/>
            <person name="Kwon S.-W."/>
        </authorList>
    </citation>
    <scope>NUCLEOTIDE SEQUENCE [LARGE SCALE GENOMIC DNA]</scope>
    <source>
        <strain evidence="2 3">KACC 22596</strain>
    </source>
</reference>
<evidence type="ECO:0000256" key="1">
    <source>
        <dbReference type="SAM" id="SignalP"/>
    </source>
</evidence>
<dbReference type="RefSeq" id="WP_243509435.1">
    <property type="nucleotide sequence ID" value="NZ_CP094534.1"/>
</dbReference>
<evidence type="ECO:0000313" key="2">
    <source>
        <dbReference type="EMBL" id="UOE32100.1"/>
    </source>
</evidence>
<protein>
    <submittedName>
        <fullName evidence="2">Uncharacterized protein</fullName>
    </submittedName>
</protein>
<gene>
    <name evidence="2" type="ORF">MTP16_13265</name>
</gene>
<feature type="chain" id="PRO_5046642951" evidence="1">
    <location>
        <begin position="20"/>
        <end position="201"/>
    </location>
</feature>
<dbReference type="EMBL" id="CP094534">
    <property type="protein sequence ID" value="UOE32100.1"/>
    <property type="molecule type" value="Genomic_DNA"/>
</dbReference>
<accession>A0ABY4AZG4</accession>
<name>A0ABY4AZG4_9BACT</name>
<feature type="signal peptide" evidence="1">
    <location>
        <begin position="1"/>
        <end position="19"/>
    </location>
</feature>
<proteinExistence type="predicted"/>
<evidence type="ECO:0000313" key="3">
    <source>
        <dbReference type="Proteomes" id="UP000831390"/>
    </source>
</evidence>
<organism evidence="2 3">
    <name type="scientific">Hymenobacter monticola</name>
    <dbReference type="NCBI Taxonomy" id="1705399"/>
    <lineage>
        <taxon>Bacteria</taxon>
        <taxon>Pseudomonadati</taxon>
        <taxon>Bacteroidota</taxon>
        <taxon>Cytophagia</taxon>
        <taxon>Cytophagales</taxon>
        <taxon>Hymenobacteraceae</taxon>
        <taxon>Hymenobacter</taxon>
    </lineage>
</organism>
<dbReference type="Proteomes" id="UP000831390">
    <property type="component" value="Chromosome"/>
</dbReference>